<dbReference type="SMART" id="SM00404">
    <property type="entry name" value="PTPc_motif"/>
    <property type="match status" value="1"/>
</dbReference>
<dbReference type="InterPro" id="IPR000387">
    <property type="entry name" value="Tyr_Pase_dom"/>
</dbReference>
<keyword evidence="6" id="KW-1185">Reference proteome</keyword>
<feature type="domain" description="Tyrosine specific protein phosphatases" evidence="4">
    <location>
        <begin position="299"/>
        <end position="407"/>
    </location>
</feature>
<dbReference type="Proteomes" id="UP000775547">
    <property type="component" value="Unassembled WGS sequence"/>
</dbReference>
<dbReference type="PRINTS" id="PR00700">
    <property type="entry name" value="PRTYPHPHTASE"/>
</dbReference>
<dbReference type="AlphaFoldDB" id="A0A9P7G3A7"/>
<dbReference type="InterPro" id="IPR029021">
    <property type="entry name" value="Prot-tyrosine_phosphatase-like"/>
</dbReference>
<dbReference type="InterPro" id="IPR000242">
    <property type="entry name" value="PTP_cat"/>
</dbReference>
<dbReference type="InterPro" id="IPR003595">
    <property type="entry name" value="Tyr_Pase_cat"/>
</dbReference>
<dbReference type="InterPro" id="IPR050348">
    <property type="entry name" value="Protein-Tyr_Phosphatase"/>
</dbReference>
<dbReference type="Pfam" id="PF00102">
    <property type="entry name" value="Y_phosphatase"/>
    <property type="match status" value="2"/>
</dbReference>
<name>A0A9P7G3A7_9AGAR</name>
<protein>
    <recommendedName>
        <fullName evidence="7">Phosphatases II</fullName>
    </recommendedName>
</protein>
<evidence type="ECO:0008006" key="7">
    <source>
        <dbReference type="Google" id="ProtNLM"/>
    </source>
</evidence>
<dbReference type="Gene3D" id="3.90.190.10">
    <property type="entry name" value="Protein tyrosine phosphatase superfamily"/>
    <property type="match status" value="1"/>
</dbReference>
<dbReference type="OrthoDB" id="10253954at2759"/>
<gene>
    <name evidence="5" type="ORF">DXG03_003376</name>
</gene>
<dbReference type="SMART" id="SM00194">
    <property type="entry name" value="PTPc"/>
    <property type="match status" value="1"/>
</dbReference>
<evidence type="ECO:0000259" key="4">
    <source>
        <dbReference type="PROSITE" id="PS50056"/>
    </source>
</evidence>
<organism evidence="5 6">
    <name type="scientific">Asterophora parasitica</name>
    <dbReference type="NCBI Taxonomy" id="117018"/>
    <lineage>
        <taxon>Eukaryota</taxon>
        <taxon>Fungi</taxon>
        <taxon>Dikarya</taxon>
        <taxon>Basidiomycota</taxon>
        <taxon>Agaricomycotina</taxon>
        <taxon>Agaricomycetes</taxon>
        <taxon>Agaricomycetidae</taxon>
        <taxon>Agaricales</taxon>
        <taxon>Tricholomatineae</taxon>
        <taxon>Lyophyllaceae</taxon>
        <taxon>Asterophora</taxon>
    </lineage>
</organism>
<evidence type="ECO:0000256" key="1">
    <source>
        <dbReference type="ARBA" id="ARBA00009649"/>
    </source>
</evidence>
<dbReference type="GO" id="GO:0004725">
    <property type="term" value="F:protein tyrosine phosphatase activity"/>
    <property type="evidence" value="ECO:0007669"/>
    <property type="project" value="InterPro"/>
</dbReference>
<dbReference type="PANTHER" id="PTHR19134">
    <property type="entry name" value="RECEPTOR-TYPE TYROSINE-PROTEIN PHOSPHATASE"/>
    <property type="match status" value="1"/>
</dbReference>
<dbReference type="CDD" id="cd00047">
    <property type="entry name" value="PTPc"/>
    <property type="match status" value="1"/>
</dbReference>
<comment type="similarity">
    <text evidence="1">Belongs to the protein-tyrosine phosphatase family. Non-receptor class subfamily.</text>
</comment>
<dbReference type="PROSITE" id="PS50055">
    <property type="entry name" value="TYR_PHOSPHATASE_PTP"/>
    <property type="match status" value="1"/>
</dbReference>
<proteinExistence type="inferred from homology"/>
<evidence type="ECO:0000256" key="2">
    <source>
        <dbReference type="SAM" id="MobiDB-lite"/>
    </source>
</evidence>
<dbReference type="PROSITE" id="PS50056">
    <property type="entry name" value="TYR_PHOSPHATASE_2"/>
    <property type="match status" value="1"/>
</dbReference>
<reference evidence="5" key="1">
    <citation type="submission" date="2020-07" db="EMBL/GenBank/DDBJ databases">
        <authorList>
            <person name="Nieuwenhuis M."/>
            <person name="Van De Peppel L.J.J."/>
        </authorList>
    </citation>
    <scope>NUCLEOTIDE SEQUENCE</scope>
    <source>
        <strain evidence="5">AP01</strain>
        <tissue evidence="5">Mycelium</tissue>
    </source>
</reference>
<evidence type="ECO:0000259" key="3">
    <source>
        <dbReference type="PROSITE" id="PS50055"/>
    </source>
</evidence>
<dbReference type="PANTHER" id="PTHR19134:SF449">
    <property type="entry name" value="TYROSINE-PROTEIN PHOSPHATASE 1"/>
    <property type="match status" value="1"/>
</dbReference>
<reference evidence="5" key="2">
    <citation type="submission" date="2021-10" db="EMBL/GenBank/DDBJ databases">
        <title>Phylogenomics reveals ancestral predisposition of the termite-cultivated fungus Termitomyces towards a domesticated lifestyle.</title>
        <authorList>
            <person name="Auxier B."/>
            <person name="Grum-Grzhimaylo A."/>
            <person name="Cardenas M.E."/>
            <person name="Lodge J.D."/>
            <person name="Laessoe T."/>
            <person name="Pedersen O."/>
            <person name="Smith M.E."/>
            <person name="Kuyper T.W."/>
            <person name="Franco-Molano E.A."/>
            <person name="Baroni T.J."/>
            <person name="Aanen D.K."/>
        </authorList>
    </citation>
    <scope>NUCLEOTIDE SEQUENCE</scope>
    <source>
        <strain evidence="5">AP01</strain>
        <tissue evidence="5">Mycelium</tissue>
    </source>
</reference>
<comment type="caution">
    <text evidence="5">The sequence shown here is derived from an EMBL/GenBank/DDBJ whole genome shotgun (WGS) entry which is preliminary data.</text>
</comment>
<evidence type="ECO:0000313" key="5">
    <source>
        <dbReference type="EMBL" id="KAG5642231.1"/>
    </source>
</evidence>
<accession>A0A9P7G3A7</accession>
<feature type="domain" description="Tyrosine-protein phosphatase" evidence="3">
    <location>
        <begin position="87"/>
        <end position="416"/>
    </location>
</feature>
<dbReference type="SUPFAM" id="SSF52799">
    <property type="entry name" value="(Phosphotyrosine protein) phosphatases II"/>
    <property type="match status" value="1"/>
</dbReference>
<evidence type="ECO:0000313" key="6">
    <source>
        <dbReference type="Proteomes" id="UP000775547"/>
    </source>
</evidence>
<feature type="region of interest" description="Disordered" evidence="2">
    <location>
        <begin position="39"/>
        <end position="59"/>
    </location>
</feature>
<dbReference type="EMBL" id="JABCKV010000204">
    <property type="protein sequence ID" value="KAG5642231.1"/>
    <property type="molecule type" value="Genomic_DNA"/>
</dbReference>
<sequence length="419" mass="47160">MSISRTPLWLEKHSNESYLHAVYSTLHSRERERELARYLSRQPGADTTPGPPTRRHGHSKVLHRVSSILRSPNPDQSSPTHYSVAVAHRPENRLRNRYMDIHPYDRTRVVVCCPDLPRHEDGEGEDSYLNASWVLERYGHKWWIASQAPLPQTIHTFLSIFLQPTTSPPKSLCNHGQPRPRSSRVRLVIQLTNDVEEGRRKAHPYFPHKVGQSALIFSESGNDRPLKVTLVDRQTIAEAHCVWSTVSVVPVTPEGEVYNDSDDVDSLEQEREPVTFQHMLYTSWPDHGVPKDDDRAGLLAFLRLVDRTNRNTSLDSHPDDPDIDPDPAIIVGCSAGIGRTGSFIALSSLLRHFGFLPPPGAPSPPSVIPPSPLGVLPHALEDDLVVQEVDSLREQRPGMVQREEQTLLIYEILASAFVL</sequence>